<keyword evidence="1" id="KW-0472">Membrane</keyword>
<dbReference type="Pfam" id="PF17921">
    <property type="entry name" value="Integrase_H2C2"/>
    <property type="match status" value="1"/>
</dbReference>
<dbReference type="GO" id="GO:0003676">
    <property type="term" value="F:nucleic acid binding"/>
    <property type="evidence" value="ECO:0007669"/>
    <property type="project" value="InterPro"/>
</dbReference>
<evidence type="ECO:0000256" key="1">
    <source>
        <dbReference type="SAM" id="Phobius"/>
    </source>
</evidence>
<dbReference type="SUPFAM" id="SSF53098">
    <property type="entry name" value="Ribonuclease H-like"/>
    <property type="match status" value="1"/>
</dbReference>
<dbReference type="InterPro" id="IPR012337">
    <property type="entry name" value="RNaseH-like_sf"/>
</dbReference>
<dbReference type="SUPFAM" id="SSF56672">
    <property type="entry name" value="DNA/RNA polymerases"/>
    <property type="match status" value="1"/>
</dbReference>
<dbReference type="Gene3D" id="1.10.340.70">
    <property type="match status" value="1"/>
</dbReference>
<keyword evidence="4" id="KW-1185">Reference proteome</keyword>
<name>A0AAN8DSZ4_CHAGU</name>
<dbReference type="CDD" id="cd01644">
    <property type="entry name" value="RT_pepA17"/>
    <property type="match status" value="1"/>
</dbReference>
<proteinExistence type="predicted"/>
<dbReference type="PROSITE" id="PS50994">
    <property type="entry name" value="INTEGRASE"/>
    <property type="match status" value="1"/>
</dbReference>
<organism evidence="3 4">
    <name type="scientific">Champsocephalus gunnari</name>
    <name type="common">Mackerel icefish</name>
    <dbReference type="NCBI Taxonomy" id="52237"/>
    <lineage>
        <taxon>Eukaryota</taxon>
        <taxon>Metazoa</taxon>
        <taxon>Chordata</taxon>
        <taxon>Craniata</taxon>
        <taxon>Vertebrata</taxon>
        <taxon>Euteleostomi</taxon>
        <taxon>Actinopterygii</taxon>
        <taxon>Neopterygii</taxon>
        <taxon>Teleostei</taxon>
        <taxon>Neoteleostei</taxon>
        <taxon>Acanthomorphata</taxon>
        <taxon>Eupercaria</taxon>
        <taxon>Perciformes</taxon>
        <taxon>Notothenioidei</taxon>
        <taxon>Channichthyidae</taxon>
        <taxon>Champsocephalus</taxon>
    </lineage>
</organism>
<sequence length="966" mass="109688">MQRKCQLWIWNAVTAGYGIYTHHGVYHPKKKKIRVVFDCAATFQGTSLNAQLLQGPDLTSTLVGVMTRFRKEPVVLMADIEAMFHQVQVPAEDSDLLRFLWWPNGDHHQNFEEHRMVAHLFGATSSPSCASFALRKCAEDHREQFSPKVINTVLHNFYVDDCLTSVVSEEEAVELYHDLCALCAQGGFHLTKWISNRRTVLAAIPSMERAKEVKDLDLDNDTLPVERALSVQWCIESDVFKFKVMIKDKPITRRGILSMVSSIFDPLGILAPVVLSAKMILQDLYRRELGWDDIIPAAAAQEWNNWLKELCNLEEFKVDRCLKPVDFGEVTSAQLHHFADASEDGYGTVTYLLLHNIKAQVHCVFIMGKARVAPLKPITIPRMELTAAVVASRMDKMCRKELQMQLKDSIFWTDSTSVLKYISNETLRFRTFVANRVSKIRSVSNPSQWRYADWASRGVKVETLLKDDTWVSGPQFLTGPEEQWPGNPDGFEMAPEDPEVKISLNVNAVQVEEEMDAVTRLINHLSSWIHLKKTVAWILRLKNLLLCLSRKRKQLSLTLAQSGLNKEQQDREMKKEMQTIKAQVVSGFLSIEDLRKAEKEIICFCQRKRFPDEIKGLQKGEGVKRTSHIYKLNPVLEDGVLRVGGRLSRAAMPEESKHPAILAKDLHISDIILRQVHQDVGHGGRNHMLSSLRQRYWISGASVAIRKTLSKCVVCRRLNGAPGMQQMADLPRDRVSPDEPPFTRVGVDYFGPFEVKRGRSTVKKYGVLFTCLTVRAIHIEVASSLDTDSFVNALRRFIARRGQVLELRSDNGTNFVGAERELREAIERLNIAKINNTLLQKGIKWTFNPPTGSHHGGVWERLIRSVRKVLNSSLKAQNLDEECLHTVLCEAESIINSRPITRASTDPNDLEALTPNHLLLLKTKPSFPPGLFHKEDIYARRIYFFFSVLDASSVSLCPTVMILLTK</sequence>
<keyword evidence="1" id="KW-1133">Transmembrane helix</keyword>
<dbReference type="InterPro" id="IPR043502">
    <property type="entry name" value="DNA/RNA_pol_sf"/>
</dbReference>
<dbReference type="Gene3D" id="3.30.420.10">
    <property type="entry name" value="Ribonuclease H-like superfamily/Ribonuclease H"/>
    <property type="match status" value="1"/>
</dbReference>
<dbReference type="InterPro" id="IPR041588">
    <property type="entry name" value="Integrase_H2C2"/>
</dbReference>
<dbReference type="InterPro" id="IPR008042">
    <property type="entry name" value="Retrotrans_Pao"/>
</dbReference>
<dbReference type="GO" id="GO:0015074">
    <property type="term" value="P:DNA integration"/>
    <property type="evidence" value="ECO:0007669"/>
    <property type="project" value="InterPro"/>
</dbReference>
<keyword evidence="1" id="KW-0812">Transmembrane</keyword>
<dbReference type="InterPro" id="IPR036397">
    <property type="entry name" value="RNaseH_sf"/>
</dbReference>
<dbReference type="PANTHER" id="PTHR47331:SF1">
    <property type="entry name" value="GAG-LIKE PROTEIN"/>
    <property type="match status" value="1"/>
</dbReference>
<evidence type="ECO:0000313" key="4">
    <source>
        <dbReference type="Proteomes" id="UP001331515"/>
    </source>
</evidence>
<dbReference type="EMBL" id="JAURVH010001518">
    <property type="protein sequence ID" value="KAK5928662.1"/>
    <property type="molecule type" value="Genomic_DNA"/>
</dbReference>
<evidence type="ECO:0000313" key="3">
    <source>
        <dbReference type="EMBL" id="KAK5928662.1"/>
    </source>
</evidence>
<dbReference type="AlphaFoldDB" id="A0AAN8DSZ4"/>
<accession>A0AAN8DSZ4</accession>
<dbReference type="InterPro" id="IPR001584">
    <property type="entry name" value="Integrase_cat-core"/>
</dbReference>
<evidence type="ECO:0000259" key="2">
    <source>
        <dbReference type="PROSITE" id="PS50994"/>
    </source>
</evidence>
<protein>
    <recommendedName>
        <fullName evidence="2">Integrase catalytic domain-containing protein</fullName>
    </recommendedName>
</protein>
<dbReference type="Proteomes" id="UP001331515">
    <property type="component" value="Unassembled WGS sequence"/>
</dbReference>
<dbReference type="PANTHER" id="PTHR47331">
    <property type="entry name" value="PHD-TYPE DOMAIN-CONTAINING PROTEIN"/>
    <property type="match status" value="1"/>
</dbReference>
<comment type="caution">
    <text evidence="3">The sequence shown here is derived from an EMBL/GenBank/DDBJ whole genome shotgun (WGS) entry which is preliminary data.</text>
</comment>
<gene>
    <name evidence="3" type="ORF">CgunFtcFv8_013710</name>
</gene>
<dbReference type="Pfam" id="PF05380">
    <property type="entry name" value="Peptidase_A17"/>
    <property type="match status" value="1"/>
</dbReference>
<reference evidence="3 4" key="1">
    <citation type="journal article" date="2023" name="Mol. Biol. Evol.">
        <title>Genomics of Secondarily Temperate Adaptation in the Only Non-Antarctic Icefish.</title>
        <authorList>
            <person name="Rivera-Colon A.G."/>
            <person name="Rayamajhi N."/>
            <person name="Minhas B.F."/>
            <person name="Madrigal G."/>
            <person name="Bilyk K.T."/>
            <person name="Yoon V."/>
            <person name="Hune M."/>
            <person name="Gregory S."/>
            <person name="Cheng C.H.C."/>
            <person name="Catchen J.M."/>
        </authorList>
    </citation>
    <scope>NUCLEOTIDE SEQUENCE [LARGE SCALE GENOMIC DNA]</scope>
    <source>
        <tissue evidence="3">White muscle</tissue>
    </source>
</reference>
<feature type="domain" description="Integrase catalytic" evidence="2">
    <location>
        <begin position="737"/>
        <end position="923"/>
    </location>
</feature>
<feature type="transmembrane region" description="Helical" evidence="1">
    <location>
        <begin position="942"/>
        <end position="964"/>
    </location>
</feature>